<organism evidence="14 16">
    <name type="scientific">Ooceraea biroi</name>
    <name type="common">Clonal raider ant</name>
    <name type="synonym">Cerapachys biroi</name>
    <dbReference type="NCBI Taxonomy" id="2015173"/>
    <lineage>
        <taxon>Eukaryota</taxon>
        <taxon>Metazoa</taxon>
        <taxon>Ecdysozoa</taxon>
        <taxon>Arthropoda</taxon>
        <taxon>Hexapoda</taxon>
        <taxon>Insecta</taxon>
        <taxon>Pterygota</taxon>
        <taxon>Neoptera</taxon>
        <taxon>Endopterygota</taxon>
        <taxon>Hymenoptera</taxon>
        <taxon>Apocrita</taxon>
        <taxon>Aculeata</taxon>
        <taxon>Formicoidea</taxon>
        <taxon>Formicidae</taxon>
        <taxon>Dorylinae</taxon>
        <taxon>Ooceraea</taxon>
    </lineage>
</organism>
<protein>
    <recommendedName>
        <fullName evidence="3">vitamin-K-epoxide reductase (warfarin-sensitive)</fullName>
        <ecNumber evidence="3">1.17.4.4</ecNumber>
    </recommendedName>
</protein>
<dbReference type="InterPro" id="IPR038354">
    <property type="entry name" value="VKOR_sf"/>
</dbReference>
<dbReference type="CDD" id="cd12917">
    <property type="entry name" value="VKOR_euk"/>
    <property type="match status" value="1"/>
</dbReference>
<evidence type="ECO:0000313" key="17">
    <source>
        <dbReference type="Proteomes" id="UP000279307"/>
    </source>
</evidence>
<dbReference type="InterPro" id="IPR012932">
    <property type="entry name" value="VKOR"/>
</dbReference>
<evidence type="ECO:0000256" key="2">
    <source>
        <dbReference type="ARBA" id="ARBA00006214"/>
    </source>
</evidence>
<keyword evidence="9 12" id="KW-0472">Membrane</keyword>
<dbReference type="EC" id="1.17.4.4" evidence="3"/>
<keyword evidence="10" id="KW-1015">Disulfide bond</keyword>
<evidence type="ECO:0000259" key="13">
    <source>
        <dbReference type="SMART" id="SM00756"/>
    </source>
</evidence>
<keyword evidence="16" id="KW-1185">Reference proteome</keyword>
<feature type="transmembrane region" description="Helical" evidence="12">
    <location>
        <begin position="132"/>
        <end position="151"/>
    </location>
</feature>
<keyword evidence="11" id="KW-0676">Redox-active center</keyword>
<accession>A0A026VZ16</accession>
<evidence type="ECO:0000256" key="11">
    <source>
        <dbReference type="ARBA" id="ARBA00023284"/>
    </source>
</evidence>
<dbReference type="Proteomes" id="UP000279307">
    <property type="component" value="Chromosome 10"/>
</dbReference>
<dbReference type="EMBL" id="KK107549">
    <property type="protein sequence ID" value="EZA49048.1"/>
    <property type="molecule type" value="Genomic_DNA"/>
</dbReference>
<evidence type="ECO:0000256" key="9">
    <source>
        <dbReference type="ARBA" id="ARBA00023136"/>
    </source>
</evidence>
<evidence type="ECO:0000313" key="16">
    <source>
        <dbReference type="Proteomes" id="UP000053097"/>
    </source>
</evidence>
<feature type="transmembrane region" description="Helical" evidence="12">
    <location>
        <begin position="76"/>
        <end position="97"/>
    </location>
</feature>
<dbReference type="GO" id="GO:0005789">
    <property type="term" value="C:endoplasmic reticulum membrane"/>
    <property type="evidence" value="ECO:0007669"/>
    <property type="project" value="UniProtKB-SubCell"/>
</dbReference>
<evidence type="ECO:0000256" key="8">
    <source>
        <dbReference type="ARBA" id="ARBA00023002"/>
    </source>
</evidence>
<dbReference type="OMA" id="YVINFAL"/>
<proteinExistence type="inferred from homology"/>
<dbReference type="Gene3D" id="1.20.1440.130">
    <property type="entry name" value="VKOR domain"/>
    <property type="match status" value="1"/>
</dbReference>
<dbReference type="AlphaFoldDB" id="A0A026VZ16"/>
<evidence type="ECO:0000256" key="4">
    <source>
        <dbReference type="ARBA" id="ARBA00022692"/>
    </source>
</evidence>
<dbReference type="Proteomes" id="UP000053097">
    <property type="component" value="Unassembled WGS sequence"/>
</dbReference>
<dbReference type="GO" id="GO:0047057">
    <property type="term" value="F:vitamin-K-epoxide reductase (warfarin-sensitive) activity"/>
    <property type="evidence" value="ECO:0007669"/>
    <property type="project" value="UniProtKB-EC"/>
</dbReference>
<dbReference type="GO" id="GO:0048038">
    <property type="term" value="F:quinone binding"/>
    <property type="evidence" value="ECO:0007669"/>
    <property type="project" value="UniProtKB-KW"/>
</dbReference>
<dbReference type="InterPro" id="IPR042406">
    <property type="entry name" value="VKORC1/VKORC1L1"/>
</dbReference>
<reference evidence="15" key="3">
    <citation type="submission" date="2018-07" db="EMBL/GenBank/DDBJ databases">
        <authorList>
            <person name="Mckenzie S.K."/>
            <person name="Kronauer D.J.C."/>
        </authorList>
    </citation>
    <scope>NUCLEOTIDE SEQUENCE</scope>
    <source>
        <strain evidence="15">Clonal line C1</strain>
    </source>
</reference>
<keyword evidence="6" id="KW-0256">Endoplasmic reticulum</keyword>
<evidence type="ECO:0000256" key="5">
    <source>
        <dbReference type="ARBA" id="ARBA00022719"/>
    </source>
</evidence>
<evidence type="ECO:0000256" key="3">
    <source>
        <dbReference type="ARBA" id="ARBA00012278"/>
    </source>
</evidence>
<evidence type="ECO:0000256" key="10">
    <source>
        <dbReference type="ARBA" id="ARBA00023157"/>
    </source>
</evidence>
<comment type="similarity">
    <text evidence="2">Belongs to the VKOR family.</text>
</comment>
<dbReference type="Pfam" id="PF07884">
    <property type="entry name" value="VKOR"/>
    <property type="match status" value="1"/>
</dbReference>
<dbReference type="PANTHER" id="PTHR14519">
    <property type="entry name" value="VITAMIN K EPOXIDE REDUCTASE COMPLEX, SUBUNIT 1"/>
    <property type="match status" value="1"/>
</dbReference>
<name>A0A026VZ16_OOCBI</name>
<evidence type="ECO:0000256" key="6">
    <source>
        <dbReference type="ARBA" id="ARBA00022824"/>
    </source>
</evidence>
<dbReference type="STRING" id="2015173.A0A026VZ16"/>
<evidence type="ECO:0000313" key="15">
    <source>
        <dbReference type="EMBL" id="RLU17304.1"/>
    </source>
</evidence>
<evidence type="ECO:0000256" key="1">
    <source>
        <dbReference type="ARBA" id="ARBA00004477"/>
    </source>
</evidence>
<evidence type="ECO:0000256" key="12">
    <source>
        <dbReference type="SAM" id="Phobius"/>
    </source>
</evidence>
<gene>
    <name evidence="15" type="ORF">DMN91_009537</name>
    <name evidence="14" type="ORF">X777_12651</name>
</gene>
<reference evidence="14 16" key="1">
    <citation type="journal article" date="2014" name="Curr. Biol.">
        <title>The genome of the clonal raider ant Cerapachys biroi.</title>
        <authorList>
            <person name="Oxley P.R."/>
            <person name="Ji L."/>
            <person name="Fetter-Pruneda I."/>
            <person name="McKenzie S.K."/>
            <person name="Li C."/>
            <person name="Hu H."/>
            <person name="Zhang G."/>
            <person name="Kronauer D.J."/>
        </authorList>
    </citation>
    <scope>NUCLEOTIDE SEQUENCE [LARGE SCALE GENOMIC DNA]</scope>
</reference>
<keyword evidence="8" id="KW-0560">Oxidoreductase</keyword>
<evidence type="ECO:0000313" key="14">
    <source>
        <dbReference type="EMBL" id="EZA49048.1"/>
    </source>
</evidence>
<dbReference type="GO" id="GO:0042373">
    <property type="term" value="P:vitamin K metabolic process"/>
    <property type="evidence" value="ECO:0007669"/>
    <property type="project" value="InterPro"/>
</dbReference>
<dbReference type="OrthoDB" id="17010at2759"/>
<dbReference type="SMART" id="SM00756">
    <property type="entry name" value="VKc"/>
    <property type="match status" value="1"/>
</dbReference>
<keyword evidence="4 12" id="KW-0812">Transmembrane</keyword>
<feature type="transmembrane region" description="Helical" evidence="12">
    <location>
        <begin position="104"/>
        <end position="126"/>
    </location>
</feature>
<reference evidence="15 17" key="2">
    <citation type="journal article" date="2018" name="Genome Res.">
        <title>The genomic architecture and molecular evolution of ant odorant receptors.</title>
        <authorList>
            <person name="McKenzie S.K."/>
            <person name="Kronauer D.J.C."/>
        </authorList>
    </citation>
    <scope>NUCLEOTIDE SEQUENCE [LARGE SCALE GENOMIC DNA]</scope>
    <source>
        <strain evidence="15">Clonal line C1</strain>
    </source>
</reference>
<evidence type="ECO:0000256" key="7">
    <source>
        <dbReference type="ARBA" id="ARBA00022989"/>
    </source>
</evidence>
<feature type="transmembrane region" description="Helical" evidence="12">
    <location>
        <begin position="15"/>
        <end position="32"/>
    </location>
</feature>
<comment type="subcellular location">
    <subcellularLocation>
        <location evidence="1">Endoplasmic reticulum membrane</location>
        <topology evidence="1">Multi-pass membrane protein</topology>
    </subcellularLocation>
</comment>
<dbReference type="EMBL" id="QOIP01000010">
    <property type="protein sequence ID" value="RLU17304.1"/>
    <property type="molecule type" value="Genomic_DNA"/>
</dbReference>
<feature type="domain" description="Vitamin K epoxide reductase" evidence="13">
    <location>
        <begin position="10"/>
        <end position="154"/>
    </location>
</feature>
<keyword evidence="5" id="KW-0874">Quinone</keyword>
<dbReference type="PANTHER" id="PTHR14519:SF8">
    <property type="entry name" value="VITAMIN K EPOXIDE REDUCTASE COMPLEX SUBUNIT 1"/>
    <property type="match status" value="1"/>
</dbReference>
<keyword evidence="7 12" id="KW-1133">Transmembrane helix</keyword>
<sequence>MPAATNSKLLRKCNVRLVSACMIGIALSYYAYVVETRKEQDDSYEAMCDISENISCTKVFMSEYGKGFGLIPKNYWIIYQPNSIYGLIFYALLAILSTSNNYNYSAIVVVLGIVSNILSVYLAYILYKFNDVCIVCVSTYIVNAAIMFFAIKKIRKLSTSDTREKKRK</sequence>